<dbReference type="OrthoDB" id="4084707at2759"/>
<evidence type="ECO:0000313" key="2">
    <source>
        <dbReference type="EMBL" id="PSK36272.1"/>
    </source>
</evidence>
<keyword evidence="3" id="KW-1185">Reference proteome</keyword>
<dbReference type="Proteomes" id="UP000241107">
    <property type="component" value="Unassembled WGS sequence"/>
</dbReference>
<sequence length="464" mass="52801">MVVRAVIGTLVNRIPYSDHLPQFVQHAIYEDTSSYESAKLESPLASSSDVETPMSPQQKIHNRILQNRGSVSTPAMPNDDFSLNDPVDPVDPVLPSQDRSDALTETETVQDPDSTRHSMVQKYLDEQNAKFDSLINKNLNVVLQQQNMYEDEASWQQLMVEMAMSRDKEEISLKMTSLMGRASTWIQSHIPRSISSKPSSRANSRPVSRAAVTEADSNEPTDAVVRADDATIENFLDSLDYQTKVNLLRQLRIDLGLSDQDDLLKFSQELSKSHPGAPSLLIDKFETLMIISVRLSFICLKFMIPMATLMYLKFRNNDVLFFNNKNFNRLLTFTIRFMESLEKRLKTETLNAYQYGQQAQDPQSSTQTIEQDKAVAQLESPFNELPIDTPKATWTDTFTRMAVNYWLKSRSAQADYAKDPRYAQYFSGKKDGQGDWDDRDESNPGEQGQPSFIDIAQQFADQLR</sequence>
<evidence type="ECO:0000256" key="1">
    <source>
        <dbReference type="SAM" id="MobiDB-lite"/>
    </source>
</evidence>
<feature type="region of interest" description="Disordered" evidence="1">
    <location>
        <begin position="192"/>
        <end position="219"/>
    </location>
</feature>
<dbReference type="RefSeq" id="XP_024712392.1">
    <property type="nucleotide sequence ID" value="XM_024859420.1"/>
</dbReference>
<dbReference type="EMBL" id="PYFQ01000012">
    <property type="protein sequence ID" value="PSK36272.1"/>
    <property type="molecule type" value="Genomic_DNA"/>
</dbReference>
<name>A0A2P7YJY6_9ASCO</name>
<dbReference type="VEuPathDB" id="FungiDB:C7M61_004094"/>
<feature type="region of interest" description="Disordered" evidence="1">
    <location>
        <begin position="64"/>
        <end position="116"/>
    </location>
</feature>
<organism evidence="2 3">
    <name type="scientific">Candidozyma pseudohaemuli</name>
    <dbReference type="NCBI Taxonomy" id="418784"/>
    <lineage>
        <taxon>Eukaryota</taxon>
        <taxon>Fungi</taxon>
        <taxon>Dikarya</taxon>
        <taxon>Ascomycota</taxon>
        <taxon>Saccharomycotina</taxon>
        <taxon>Pichiomycetes</taxon>
        <taxon>Metschnikowiaceae</taxon>
        <taxon>Candidozyma</taxon>
    </lineage>
</organism>
<gene>
    <name evidence="2" type="ORF">C7M61_004094</name>
</gene>
<accession>A0A2P7YJY6</accession>
<feature type="compositionally biased region" description="Low complexity" evidence="1">
    <location>
        <begin position="192"/>
        <end position="206"/>
    </location>
</feature>
<proteinExistence type="predicted"/>
<dbReference type="AlphaFoldDB" id="A0A2P7YJY6"/>
<feature type="compositionally biased region" description="Polar residues" evidence="1">
    <location>
        <begin position="103"/>
        <end position="112"/>
    </location>
</feature>
<reference evidence="2 3" key="1">
    <citation type="submission" date="2018-03" db="EMBL/GenBank/DDBJ databases">
        <title>Candida pseudohaemulonii genome assembly and annotation.</title>
        <authorList>
            <person name="Munoz J.F."/>
            <person name="Gade L.G."/>
            <person name="Chow N.A."/>
            <person name="Litvintseva A.P."/>
            <person name="Loparev V.N."/>
            <person name="Cuomo C.A."/>
        </authorList>
    </citation>
    <scope>NUCLEOTIDE SEQUENCE [LARGE SCALE GENOMIC DNA]</scope>
    <source>
        <strain evidence="2 3">B12108</strain>
    </source>
</reference>
<dbReference type="GeneID" id="36567482"/>
<feature type="compositionally biased region" description="Polar residues" evidence="1">
    <location>
        <begin position="64"/>
        <end position="75"/>
    </location>
</feature>
<protein>
    <submittedName>
        <fullName evidence="2">Uncharacterized protein</fullName>
    </submittedName>
</protein>
<comment type="caution">
    <text evidence="2">The sequence shown here is derived from an EMBL/GenBank/DDBJ whole genome shotgun (WGS) entry which is preliminary data.</text>
</comment>
<feature type="region of interest" description="Disordered" evidence="1">
    <location>
        <begin position="426"/>
        <end position="452"/>
    </location>
</feature>
<evidence type="ECO:0000313" key="3">
    <source>
        <dbReference type="Proteomes" id="UP000241107"/>
    </source>
</evidence>